<dbReference type="PROSITE" id="PS00375">
    <property type="entry name" value="UDPGT"/>
    <property type="match status" value="1"/>
</dbReference>
<dbReference type="GO" id="GO:0050404">
    <property type="term" value="F:zeatin O-beta-D-xylosyltransferase activity"/>
    <property type="evidence" value="ECO:0007669"/>
    <property type="project" value="UniProtKB-ARBA"/>
</dbReference>
<dbReference type="PANTHER" id="PTHR48044">
    <property type="entry name" value="GLYCOSYLTRANSFERASE"/>
    <property type="match status" value="1"/>
</dbReference>
<name>A0A4Y7LDU1_PAPSO</name>
<protein>
    <recommendedName>
        <fullName evidence="3">Glycosyltransferase N-terminal domain-containing protein</fullName>
    </recommendedName>
</protein>
<dbReference type="FunFam" id="3.40.50.2000:FF:000060">
    <property type="entry name" value="Glycosyltransferase"/>
    <property type="match status" value="1"/>
</dbReference>
<dbReference type="Gene3D" id="3.40.50.2000">
    <property type="entry name" value="Glycogen Phosphorylase B"/>
    <property type="match status" value="4"/>
</dbReference>
<dbReference type="EMBL" id="CM010725">
    <property type="protein sequence ID" value="RZC83396.1"/>
    <property type="molecule type" value="Genomic_DNA"/>
</dbReference>
<evidence type="ECO:0000256" key="1">
    <source>
        <dbReference type="ARBA" id="ARBA00009995"/>
    </source>
</evidence>
<keyword evidence="2" id="KW-0808">Transferase</keyword>
<reference evidence="4 5" key="1">
    <citation type="journal article" date="2018" name="Science">
        <title>The opium poppy genome and morphinan production.</title>
        <authorList>
            <person name="Guo L."/>
            <person name="Winzer T."/>
            <person name="Yang X."/>
            <person name="Li Y."/>
            <person name="Ning Z."/>
            <person name="He Z."/>
            <person name="Teodor R."/>
            <person name="Lu Y."/>
            <person name="Bowser T.A."/>
            <person name="Graham I.A."/>
            <person name="Ye K."/>
        </authorList>
    </citation>
    <scope>NUCLEOTIDE SEQUENCE [LARGE SCALE GENOMIC DNA]</scope>
    <source>
        <strain evidence="5">cv. HN1</strain>
        <tissue evidence="4">Leaves</tissue>
    </source>
</reference>
<sequence>MDQDSNEEAAAHQEVVVVVVPLPSQGHQNQLLHFSRLFSTHGIPVYYVGSAVHNHQVKTRMHGWNDFSDNSNFHFHDFPTPFYDLNQNELPVSLDNIVSRHVANKFPLHLIESLFEVLINLEEPISELLNSLSLIARRVVVVHDPLMAFVAKEASSIPNGESYCFNVCSAFGLLYFKWVSLGCSYSIPNIQTLCEYLTADDHLSKIDGSFPDAFLALIASQMEFQQFDVGELHNTCYPLESKFIDLLGQEPFLAQDHRQWALGPLNAVTLNSTESSAESRHECLVWLNSQPKNSVLYVAFGATITLSHEDIMELATGLEYSEQRFIWVLRETDRPDAFVDGGEACNIELPEGYEERMEGIEQEPHKAAVEVVLVPLPAQGHLNPLIHLSRLISERGIPVHMVGSATHNRQAKNRLHGWDLSIISNVHFHDFPLPSFPTPPADPDASNKWPIHLLPTFEATINFREPLAQLLHSLSLTAKRVAVVHDSLMNFAAEEASSIPNGESYCFNSCSAIFTLFYQWESLGKPSNPYIESLNISSIKSIDQLSQDIVPDGFLKFILQQKEQSQFDAGKIYNTCRPIEGKFIDILGQQPFLEENKKQWAFGPLNPVAFHSNSMGRESSRHKCLEWLDAQPNSSVLYVSFGTMTSVSDKQIEEIAFGLEKCQQRFLWVLRDADRGDIYSNQDQVRRIELPEGYEERVKGVGMIVRDWAPQLGILAHPSTGGFLSHCGWNSCIESISMGVPIATWPMHSDQPSNALLVTEVLKIGVVVREWAHRGGVTSSTTIASPIRKLMASEEGKNMKKRAEKLGAAVRQAVSEGGTSTAELHAFLGHISRPQDIL</sequence>
<evidence type="ECO:0000313" key="5">
    <source>
        <dbReference type="Proteomes" id="UP000316621"/>
    </source>
</evidence>
<dbReference type="FunFam" id="3.40.50.2000:FF:000238">
    <property type="entry name" value="Glycosyltransferase"/>
    <property type="match status" value="2"/>
</dbReference>
<accession>A0A4Y7LDU1</accession>
<dbReference type="AlphaFoldDB" id="A0A4Y7LDU1"/>
<dbReference type="PANTHER" id="PTHR48044:SF22">
    <property type="entry name" value="GLYCOSYLTRANSFERASE"/>
    <property type="match status" value="1"/>
</dbReference>
<feature type="domain" description="Glycosyltransferase N-terminal" evidence="3">
    <location>
        <begin position="368"/>
        <end position="607"/>
    </location>
</feature>
<dbReference type="CDD" id="cd03784">
    <property type="entry name" value="GT1_Gtf-like"/>
    <property type="match status" value="1"/>
</dbReference>
<dbReference type="GO" id="GO:0009690">
    <property type="term" value="P:cytokinin metabolic process"/>
    <property type="evidence" value="ECO:0007669"/>
    <property type="project" value="UniProtKB-ARBA"/>
</dbReference>
<evidence type="ECO:0000256" key="2">
    <source>
        <dbReference type="ARBA" id="ARBA00022679"/>
    </source>
</evidence>
<dbReference type="Pfam" id="PF26168">
    <property type="entry name" value="Glyco_transf_N"/>
    <property type="match status" value="2"/>
</dbReference>
<dbReference type="InterPro" id="IPR058980">
    <property type="entry name" value="Glyco_transf_N"/>
</dbReference>
<dbReference type="Gramene" id="RZC83396">
    <property type="protein sequence ID" value="RZC83396"/>
    <property type="gene ID" value="C5167_046183"/>
</dbReference>
<proteinExistence type="inferred from homology"/>
<evidence type="ECO:0000313" key="4">
    <source>
        <dbReference type="EMBL" id="RZC83396.1"/>
    </source>
</evidence>
<organism evidence="4 5">
    <name type="scientific">Papaver somniferum</name>
    <name type="common">Opium poppy</name>
    <dbReference type="NCBI Taxonomy" id="3469"/>
    <lineage>
        <taxon>Eukaryota</taxon>
        <taxon>Viridiplantae</taxon>
        <taxon>Streptophyta</taxon>
        <taxon>Embryophyta</taxon>
        <taxon>Tracheophyta</taxon>
        <taxon>Spermatophyta</taxon>
        <taxon>Magnoliopsida</taxon>
        <taxon>Ranunculales</taxon>
        <taxon>Papaveraceae</taxon>
        <taxon>Papaveroideae</taxon>
        <taxon>Papaver</taxon>
    </lineage>
</organism>
<evidence type="ECO:0000259" key="3">
    <source>
        <dbReference type="Pfam" id="PF26168"/>
    </source>
</evidence>
<dbReference type="Pfam" id="PF00201">
    <property type="entry name" value="UDPGT"/>
    <property type="match status" value="1"/>
</dbReference>
<feature type="domain" description="Glycosyltransferase N-terminal" evidence="3">
    <location>
        <begin position="14"/>
        <end position="266"/>
    </location>
</feature>
<comment type="similarity">
    <text evidence="1">Belongs to the UDP-glycosyltransferase family.</text>
</comment>
<dbReference type="Proteomes" id="UP000316621">
    <property type="component" value="Chromosome 11"/>
</dbReference>
<dbReference type="SUPFAM" id="SSF53756">
    <property type="entry name" value="UDP-Glycosyltransferase/glycogen phosphorylase"/>
    <property type="match status" value="2"/>
</dbReference>
<dbReference type="InterPro" id="IPR035595">
    <property type="entry name" value="UDP_glycos_trans_CS"/>
</dbReference>
<keyword evidence="5" id="KW-1185">Reference proteome</keyword>
<dbReference type="OMA" id="NIHYHEY"/>
<dbReference type="InterPro" id="IPR002213">
    <property type="entry name" value="UDP_glucos_trans"/>
</dbReference>
<gene>
    <name evidence="4" type="ORF">C5167_046183</name>
</gene>